<dbReference type="CDD" id="cd00833">
    <property type="entry name" value="PKS"/>
    <property type="match status" value="1"/>
</dbReference>
<accession>A0ABP6NE87</accession>
<evidence type="ECO:0000256" key="1">
    <source>
        <dbReference type="ARBA" id="ARBA00022450"/>
    </source>
</evidence>
<proteinExistence type="predicted"/>
<evidence type="ECO:0000313" key="8">
    <source>
        <dbReference type="EMBL" id="GAA3143561.1"/>
    </source>
</evidence>
<keyword evidence="1" id="KW-0596">Phosphopantetheine</keyword>
<keyword evidence="4" id="KW-0012">Acyltransferase</keyword>
<reference evidence="9" key="1">
    <citation type="journal article" date="2019" name="Int. J. Syst. Evol. Microbiol.">
        <title>The Global Catalogue of Microorganisms (GCM) 10K type strain sequencing project: providing services to taxonomists for standard genome sequencing and annotation.</title>
        <authorList>
            <consortium name="The Broad Institute Genomics Platform"/>
            <consortium name="The Broad Institute Genome Sequencing Center for Infectious Disease"/>
            <person name="Wu L."/>
            <person name="Ma J."/>
        </authorList>
    </citation>
    <scope>NUCLEOTIDE SEQUENCE [LARGE SCALE GENOMIC DNA]</scope>
    <source>
        <strain evidence="9">JCM 9092</strain>
    </source>
</reference>
<keyword evidence="9" id="KW-1185">Reference proteome</keyword>
<evidence type="ECO:0000259" key="6">
    <source>
        <dbReference type="PROSITE" id="PS50075"/>
    </source>
</evidence>
<dbReference type="Gene3D" id="3.40.50.720">
    <property type="entry name" value="NAD(P)-binding Rossmann-like Domain"/>
    <property type="match status" value="1"/>
</dbReference>
<comment type="caution">
    <text evidence="8">The sequence shown here is derived from an EMBL/GenBank/DDBJ whole genome shotgun (WGS) entry which is preliminary data.</text>
</comment>
<gene>
    <name evidence="8" type="ORF">GCM10010449_73910</name>
</gene>
<dbReference type="InterPro" id="IPR009081">
    <property type="entry name" value="PP-bd_ACP"/>
</dbReference>
<dbReference type="PROSITE" id="PS52004">
    <property type="entry name" value="KS3_2"/>
    <property type="match status" value="1"/>
</dbReference>
<dbReference type="InterPro" id="IPR016039">
    <property type="entry name" value="Thiolase-like"/>
</dbReference>
<keyword evidence="3" id="KW-0808">Transferase</keyword>
<feature type="domain" description="Carrier" evidence="6">
    <location>
        <begin position="711"/>
        <end position="787"/>
    </location>
</feature>
<dbReference type="EMBL" id="BAAAUG010000177">
    <property type="protein sequence ID" value="GAA3143561.1"/>
    <property type="molecule type" value="Genomic_DNA"/>
</dbReference>
<sequence>MSPTADLNDDGAMDGAIAVIGVGCRFPDAWSPHEFWQNIATGQVAIRDLDPDRLRAAGLSEELLASSEYVKRAAGIPGAAEFAADFFGYSPSEAEATDPQQRIFLEACWQALESAGHPPIGDSLVTGVFAGGSPSTYLAALQTSRALAGGVIAAVDDVALHLGGLGDFLPSRVAYKLGLRGPSIGVQTACSSSLTAVHYAVLSLLSGECDMALAGGASVNEPMLGYRHQVGALSSKDGYCRPFDARSTGTSFSSGVGVVVLRRLADAQRDGDPVLAVVRGTAVGNDGSNRSGFTAPSPAGLADVVAAALDVAGVRGDQLRYVEAHGSGTPLGDQIELRGLTAGLRAGAGPALTGYCALGSVKANIGHCGPAAGIAGLIKAIQVARTGRLPPHPLFERPRNPGVLAESPFTISRDAGAAADGAPYTLVNSMGLGGTNATAVIGPPPAPTRAPAPEREQARLVLSARDEAELDAVARNLADALEQDPALPVADVAHTLRVGRTGQAHRRVVTVRPADDRTLLADALRAPAEPAPKALRRVQLVVSAPAAVARPVLTRLHTAFGGRAEVVMVTGDELAVPAGRFTILIGPGVDGHAGHQALDGTEIDHVLPLEDPDGNPADPDGGNPGFRPPLADRLDAAVTAAWLHGIEVDWAALADGRGQRLALPTYPFTRGRYWALDHLPPPAAPPARTVETAPAAVAAPGDEVPGDEVPDEGDSVLRALLELWRQIFGRTDLGPDEQFSELGGDSLTAMRVEAGVQRQFGVAVNVYRVGGAQATARRTAQIVRGLTSAPDTAEATAARPSAAPAPATEADLVDADLRLPLGEVHPDTGIGTGATAAGDTLLTGATGFLDTFVLHELLRSGEGRVHCVLPVAGEAEGRELLRARAEACALPAPDPARVPLLLAGPAGLAGLFAGPVAAQLPAGVARVVHTPAPFGLTGPYEELRDDTVLPFAALLTWMRGHGIDDITLLSTLSACGAGLGAEGHVEETREQPLRPGMHGGAVAAWVGERLLGRAEQDGMRVRVFRTGLLLGSAASGACDPDHPLWRLLAGALAVGAHPRDERPLAVSPVDLAARAIAELALSPVSEGRAYHLVGEDTVTAQRLFELLAAADRPTSTVTERQWQRDIALRALDHENETLDPLAPRAMGRFALGAARIEAKAWQSWLSRGGHDPRPTGELLLRSLDFAARRRSGYAELLGHVALGEDAPQGTPSTQGTR</sequence>
<dbReference type="Gene3D" id="1.10.1200.10">
    <property type="entry name" value="ACP-like"/>
    <property type="match status" value="1"/>
</dbReference>
<evidence type="ECO:0008006" key="10">
    <source>
        <dbReference type="Google" id="ProtNLM"/>
    </source>
</evidence>
<dbReference type="Pfam" id="PF07993">
    <property type="entry name" value="NAD_binding_4"/>
    <property type="match status" value="1"/>
</dbReference>
<evidence type="ECO:0000313" key="9">
    <source>
        <dbReference type="Proteomes" id="UP001501637"/>
    </source>
</evidence>
<dbReference type="Pfam" id="PF00550">
    <property type="entry name" value="PP-binding"/>
    <property type="match status" value="1"/>
</dbReference>
<dbReference type="InterPro" id="IPR036291">
    <property type="entry name" value="NAD(P)-bd_dom_sf"/>
</dbReference>
<dbReference type="SUPFAM" id="SSF51735">
    <property type="entry name" value="NAD(P)-binding Rossmann-fold domains"/>
    <property type="match status" value="1"/>
</dbReference>
<dbReference type="InterPro" id="IPR018201">
    <property type="entry name" value="Ketoacyl_synth_AS"/>
</dbReference>
<evidence type="ECO:0000259" key="7">
    <source>
        <dbReference type="PROSITE" id="PS52004"/>
    </source>
</evidence>
<feature type="region of interest" description="Disordered" evidence="5">
    <location>
        <begin position="607"/>
        <end position="628"/>
    </location>
</feature>
<dbReference type="PANTHER" id="PTHR43775">
    <property type="entry name" value="FATTY ACID SYNTHASE"/>
    <property type="match status" value="1"/>
</dbReference>
<dbReference type="InterPro" id="IPR036736">
    <property type="entry name" value="ACP-like_sf"/>
</dbReference>
<dbReference type="SUPFAM" id="SSF53901">
    <property type="entry name" value="Thiolase-like"/>
    <property type="match status" value="1"/>
</dbReference>
<dbReference type="PANTHER" id="PTHR43775:SF37">
    <property type="entry name" value="SI:DKEY-61P9.11"/>
    <property type="match status" value="1"/>
</dbReference>
<dbReference type="Pfam" id="PF22621">
    <property type="entry name" value="CurL-like_PKS_C"/>
    <property type="match status" value="1"/>
</dbReference>
<dbReference type="Gene3D" id="1.10.1240.100">
    <property type="match status" value="1"/>
</dbReference>
<dbReference type="RefSeq" id="WP_344528854.1">
    <property type="nucleotide sequence ID" value="NZ_BAAAUG010000177.1"/>
</dbReference>
<dbReference type="Gene3D" id="3.40.47.10">
    <property type="match status" value="1"/>
</dbReference>
<dbReference type="PROSITE" id="PS50075">
    <property type="entry name" value="CARRIER"/>
    <property type="match status" value="1"/>
</dbReference>
<keyword evidence="2" id="KW-0597">Phosphoprotein</keyword>
<dbReference type="Pfam" id="PF00109">
    <property type="entry name" value="ketoacyl-synt"/>
    <property type="match status" value="1"/>
</dbReference>
<dbReference type="SMART" id="SM00825">
    <property type="entry name" value="PKS_KS"/>
    <property type="match status" value="1"/>
</dbReference>
<dbReference type="Gene3D" id="3.30.70.3290">
    <property type="match status" value="1"/>
</dbReference>
<protein>
    <recommendedName>
        <fullName evidence="10">Polyketide synthase type I</fullName>
    </recommendedName>
</protein>
<feature type="domain" description="Ketosynthase family 3 (KS3)" evidence="7">
    <location>
        <begin position="14"/>
        <end position="443"/>
    </location>
</feature>
<dbReference type="Pfam" id="PF02801">
    <property type="entry name" value="Ketoacyl-synt_C"/>
    <property type="match status" value="1"/>
</dbReference>
<dbReference type="InterPro" id="IPR014030">
    <property type="entry name" value="Ketoacyl_synth_N"/>
</dbReference>
<dbReference type="InterPro" id="IPR020841">
    <property type="entry name" value="PKS_Beta-ketoAc_synthase_dom"/>
</dbReference>
<dbReference type="InterPro" id="IPR014031">
    <property type="entry name" value="Ketoacyl_synth_C"/>
</dbReference>
<dbReference type="PROSITE" id="PS00606">
    <property type="entry name" value="KS3_1"/>
    <property type="match status" value="1"/>
</dbReference>
<organism evidence="8 9">
    <name type="scientific">Streptomyces rectiviolaceus</name>
    <dbReference type="NCBI Taxonomy" id="332591"/>
    <lineage>
        <taxon>Bacteria</taxon>
        <taxon>Bacillati</taxon>
        <taxon>Actinomycetota</taxon>
        <taxon>Actinomycetes</taxon>
        <taxon>Kitasatosporales</taxon>
        <taxon>Streptomycetaceae</taxon>
        <taxon>Streptomyces</taxon>
    </lineage>
</organism>
<evidence type="ECO:0000256" key="3">
    <source>
        <dbReference type="ARBA" id="ARBA00022679"/>
    </source>
</evidence>
<dbReference type="InterPro" id="IPR013120">
    <property type="entry name" value="FAR_NAD-bd"/>
</dbReference>
<dbReference type="SUPFAM" id="SSF47336">
    <property type="entry name" value="ACP-like"/>
    <property type="match status" value="1"/>
</dbReference>
<name>A0ABP6NE87_9ACTN</name>
<dbReference type="Proteomes" id="UP001501637">
    <property type="component" value="Unassembled WGS sequence"/>
</dbReference>
<evidence type="ECO:0000256" key="5">
    <source>
        <dbReference type="SAM" id="MobiDB-lite"/>
    </source>
</evidence>
<evidence type="ECO:0000256" key="4">
    <source>
        <dbReference type="ARBA" id="ARBA00023315"/>
    </source>
</evidence>
<evidence type="ECO:0000256" key="2">
    <source>
        <dbReference type="ARBA" id="ARBA00022553"/>
    </source>
</evidence>
<dbReference type="InterPro" id="IPR050091">
    <property type="entry name" value="PKS_NRPS_Biosynth_Enz"/>
</dbReference>